<dbReference type="EMBL" id="MT142124">
    <property type="protein sequence ID" value="QJA74845.1"/>
    <property type="molecule type" value="Genomic_DNA"/>
</dbReference>
<accession>A0A6M3K245</accession>
<dbReference type="NCBIfam" id="NF045672">
    <property type="entry name" value="MCP_gp7_epsi_15"/>
    <property type="match status" value="1"/>
</dbReference>
<reference evidence="1" key="1">
    <citation type="submission" date="2020-03" db="EMBL/GenBank/DDBJ databases">
        <title>The deep terrestrial virosphere.</title>
        <authorList>
            <person name="Holmfeldt K."/>
            <person name="Nilsson E."/>
            <person name="Simone D."/>
            <person name="Lopez-Fernandez M."/>
            <person name="Wu X."/>
            <person name="de Brujin I."/>
            <person name="Lundin D."/>
            <person name="Andersson A."/>
            <person name="Bertilsson S."/>
            <person name="Dopson M."/>
        </authorList>
    </citation>
    <scope>NUCLEOTIDE SEQUENCE</scope>
    <source>
        <strain evidence="1">MM415A01919</strain>
    </source>
</reference>
<organism evidence="1">
    <name type="scientific">viral metagenome</name>
    <dbReference type="NCBI Taxonomy" id="1070528"/>
    <lineage>
        <taxon>unclassified sequences</taxon>
        <taxon>metagenomes</taxon>
        <taxon>organismal metagenomes</taxon>
    </lineage>
</organism>
<gene>
    <name evidence="1" type="ORF">MM415A01919_0004</name>
</gene>
<proteinExistence type="predicted"/>
<evidence type="ECO:0000313" key="1">
    <source>
        <dbReference type="EMBL" id="QJA74845.1"/>
    </source>
</evidence>
<sequence length="329" mass="35640">MSYLTLLDWAKRQDPNGSVADIVETLSESNPVIKDAAVVEGNLATGHRTTIRTGLPSVAWRLLNYGVQPSKSTTKQVDDACGILAGYSKVDVELAKLGGKAAAFRASEDDAFIEAMNQTVADTIFYGNTAVDPEKFLGLAARYNDTTAENGGNIILGGGAGADNTSIWLVTWGPKTCHLIFPQGSKAGVETRDLGELTVDDSATPAGQYQAYVTYFQWKLGLTLRDWRYVVRIANIDISDLTDDAASGADLIRKCISAYYKRPTVELGSMAKVTWYCNKTLAEYFHTQALNKFNVNLTLDQVEGKPVTKLLGAPVHVCDVIANDEDLVS</sequence>
<dbReference type="AlphaFoldDB" id="A0A6M3K245"/>
<protein>
    <submittedName>
        <fullName evidence="1">Putative major capsid protein</fullName>
    </submittedName>
</protein>
<dbReference type="InterPro" id="IPR048813">
    <property type="entry name" value="GP7-like"/>
</dbReference>
<name>A0A6M3K245_9ZZZZ</name>
<dbReference type="Pfam" id="PF20911">
    <property type="entry name" value="GP7"/>
    <property type="match status" value="1"/>
</dbReference>